<dbReference type="EMBL" id="CPZJ01000002">
    <property type="protein sequence ID" value="CNF20239.1"/>
    <property type="molecule type" value="Genomic_DNA"/>
</dbReference>
<dbReference type="Proteomes" id="UP000038750">
    <property type="component" value="Unassembled WGS sequence"/>
</dbReference>
<dbReference type="OrthoDB" id="10009065at2"/>
<protein>
    <submittedName>
        <fullName evidence="1">Uncharacterized protein</fullName>
    </submittedName>
</protein>
<evidence type="ECO:0000313" key="2">
    <source>
        <dbReference type="Proteomes" id="UP000038750"/>
    </source>
</evidence>
<sequence length="112" mass="12353">MAFVSILTTKEIGGAKLVISKNTAARVTKAVSGNHQTINVEVDFEHHKIRLIVGDNFSKRLTGRVKCCFSVPKTFCQSIIPNGNNKIEIPLIKNIDGWWYGDLPIEGNADAE</sequence>
<dbReference type="RefSeq" id="WP_019083794.1">
    <property type="nucleotide sequence ID" value="NZ_CPZJ01000002.1"/>
</dbReference>
<name>A0A0T9LSM0_YERIN</name>
<gene>
    <name evidence="1" type="ORF">ERS008530_00677</name>
</gene>
<proteinExistence type="predicted"/>
<accession>A0A0T9LSM0</accession>
<evidence type="ECO:0000313" key="1">
    <source>
        <dbReference type="EMBL" id="CNF20239.1"/>
    </source>
</evidence>
<dbReference type="AlphaFoldDB" id="A0A0T9LSM0"/>
<organism evidence="1 2">
    <name type="scientific">Yersinia intermedia</name>
    <dbReference type="NCBI Taxonomy" id="631"/>
    <lineage>
        <taxon>Bacteria</taxon>
        <taxon>Pseudomonadati</taxon>
        <taxon>Pseudomonadota</taxon>
        <taxon>Gammaproteobacteria</taxon>
        <taxon>Enterobacterales</taxon>
        <taxon>Yersiniaceae</taxon>
        <taxon>Yersinia</taxon>
    </lineage>
</organism>
<reference evidence="1 2" key="1">
    <citation type="submission" date="2015-03" db="EMBL/GenBank/DDBJ databases">
        <authorList>
            <person name="Murphy D."/>
        </authorList>
    </citation>
    <scope>NUCLEOTIDE SEQUENCE [LARGE SCALE GENOMIC DNA]</scope>
    <source>
        <strain evidence="1 2">BR165/97</strain>
    </source>
</reference>